<evidence type="ECO:0000259" key="7">
    <source>
        <dbReference type="PROSITE" id="PS50828"/>
    </source>
</evidence>
<evidence type="ECO:0000313" key="9">
    <source>
        <dbReference type="Proteomes" id="UP000281474"/>
    </source>
</evidence>
<accession>A0A3L8PY14</accession>
<evidence type="ECO:0000256" key="2">
    <source>
        <dbReference type="ARBA" id="ARBA00022730"/>
    </source>
</evidence>
<dbReference type="InterPro" id="IPR002625">
    <property type="entry name" value="Smr_dom"/>
</dbReference>
<dbReference type="NCBIfam" id="NF003432">
    <property type="entry name" value="PRK04946.1"/>
    <property type="match status" value="1"/>
</dbReference>
<evidence type="ECO:0000256" key="6">
    <source>
        <dbReference type="HAMAP-Rule" id="MF_01042"/>
    </source>
</evidence>
<keyword evidence="5 6" id="KW-0694">RNA-binding</keyword>
<dbReference type="SUPFAM" id="SSF160443">
    <property type="entry name" value="SMR domain-like"/>
    <property type="match status" value="1"/>
</dbReference>
<dbReference type="GO" id="GO:0072344">
    <property type="term" value="P:rescue of stalled ribosome"/>
    <property type="evidence" value="ECO:0007669"/>
    <property type="project" value="UniProtKB-UniRule"/>
</dbReference>
<evidence type="ECO:0000256" key="1">
    <source>
        <dbReference type="ARBA" id="ARBA00022722"/>
    </source>
</evidence>
<dbReference type="EMBL" id="QZEI01000017">
    <property type="protein sequence ID" value="RLV60347.1"/>
    <property type="molecule type" value="Genomic_DNA"/>
</dbReference>
<feature type="domain" description="Smr" evidence="7">
    <location>
        <begin position="93"/>
        <end position="168"/>
    </location>
</feature>
<name>A0A3L8PY14_9GAMM</name>
<dbReference type="GO" id="GO:0019843">
    <property type="term" value="F:rRNA binding"/>
    <property type="evidence" value="ECO:0007669"/>
    <property type="project" value="UniProtKB-UniRule"/>
</dbReference>
<dbReference type="Proteomes" id="UP000281474">
    <property type="component" value="Unassembled WGS sequence"/>
</dbReference>
<dbReference type="SMART" id="SM00463">
    <property type="entry name" value="SMR"/>
    <property type="match status" value="1"/>
</dbReference>
<evidence type="ECO:0000256" key="4">
    <source>
        <dbReference type="ARBA" id="ARBA00022801"/>
    </source>
</evidence>
<dbReference type="PANTHER" id="PTHR35562:SF1">
    <property type="entry name" value="UPF0115 PROTEIN YFCN"/>
    <property type="match status" value="1"/>
</dbReference>
<keyword evidence="2 6" id="KW-0699">rRNA-binding</keyword>
<comment type="similarity">
    <text evidence="6">Belongs to the SmrB family.</text>
</comment>
<dbReference type="InterPro" id="IPR022990">
    <property type="entry name" value="SmrB-like"/>
</dbReference>
<comment type="caution">
    <text evidence="8">The sequence shown here is derived from an EMBL/GenBank/DDBJ whole genome shotgun (WGS) entry which is preliminary data.</text>
</comment>
<keyword evidence="9" id="KW-1185">Reference proteome</keyword>
<evidence type="ECO:0000313" key="8">
    <source>
        <dbReference type="EMBL" id="RLV60347.1"/>
    </source>
</evidence>
<dbReference type="OrthoDB" id="5795446at2"/>
<dbReference type="EC" id="3.1.-.-" evidence="6"/>
<dbReference type="Gene3D" id="3.30.1370.110">
    <property type="match status" value="1"/>
</dbReference>
<dbReference type="AlphaFoldDB" id="A0A3L8PY14"/>
<dbReference type="PANTHER" id="PTHR35562">
    <property type="entry name" value="DNA ENDONUCLEASE SMRA-RELATED"/>
    <property type="match status" value="1"/>
</dbReference>
<sequence>MKNKDELNDMESFADLMKGIKPLKQDKRHFREATKSRNVTIQREQKIDADSFFSDSYQPLLPHEGPMRWKQSGVDNHLLKRLRRGDFVPDLLLDLHGMRQTEAKLEIAALIRACIKQRVECCSVMHGYGSGILKQQLPMWLAQHPKVLAFHQAPKEWGSDAALLVLIDIE</sequence>
<evidence type="ECO:0000256" key="3">
    <source>
        <dbReference type="ARBA" id="ARBA00022759"/>
    </source>
</evidence>
<keyword evidence="3 6" id="KW-0255">Endonuclease</keyword>
<organism evidence="8 9">
    <name type="scientific">Parashewanella curva</name>
    <dbReference type="NCBI Taxonomy" id="2338552"/>
    <lineage>
        <taxon>Bacteria</taxon>
        <taxon>Pseudomonadati</taxon>
        <taxon>Pseudomonadota</taxon>
        <taxon>Gammaproteobacteria</taxon>
        <taxon>Alteromonadales</taxon>
        <taxon>Shewanellaceae</taxon>
        <taxon>Parashewanella</taxon>
    </lineage>
</organism>
<protein>
    <recommendedName>
        <fullName evidence="6">Ribosome rescue factor SmrB</fullName>
        <ecNumber evidence="6">3.1.-.-</ecNumber>
    </recommendedName>
</protein>
<dbReference type="GO" id="GO:0004521">
    <property type="term" value="F:RNA endonuclease activity"/>
    <property type="evidence" value="ECO:0007669"/>
    <property type="project" value="UniProtKB-UniRule"/>
</dbReference>
<dbReference type="PROSITE" id="PS50828">
    <property type="entry name" value="SMR"/>
    <property type="match status" value="1"/>
</dbReference>
<reference evidence="8 9" key="1">
    <citation type="submission" date="2018-09" db="EMBL/GenBank/DDBJ databases">
        <title>Phylogeny of the Shewanellaceae, and recommendation for two new genera, Pseudoshewanella and Parashewanella.</title>
        <authorList>
            <person name="Wang G."/>
        </authorList>
    </citation>
    <scope>NUCLEOTIDE SEQUENCE [LARGE SCALE GENOMIC DNA]</scope>
    <source>
        <strain evidence="8 9">C51</strain>
    </source>
</reference>
<keyword evidence="4 6" id="KW-0378">Hydrolase</keyword>
<comment type="function">
    <text evidence="6">Acts as a ribosome collision sensor. Detects stalled/collided disomes (pairs of ribosomes where the leading ribosome is stalled and a second ribosome has collided with it) and endonucleolytically cleaves mRNA at the 5' boundary of the stalled ribosome. Stalled/collided disomes form a new interface (primarily via the 30S subunits) that binds SmrB. Cleaved mRNA becomes available for tmRNA ligation, leading to ribosomal subunit dissociation and rescue of stalled ribosomes.</text>
</comment>
<comment type="subunit">
    <text evidence="6">Associates with collided ribosomes, but not with correctly translating polysomes.</text>
</comment>
<dbReference type="InterPro" id="IPR036063">
    <property type="entry name" value="Smr_dom_sf"/>
</dbReference>
<gene>
    <name evidence="6 8" type="primary">smrB</name>
    <name evidence="8" type="ORF">D5018_07420</name>
</gene>
<dbReference type="Pfam" id="PF01713">
    <property type="entry name" value="Smr"/>
    <property type="match status" value="1"/>
</dbReference>
<dbReference type="GO" id="GO:0016787">
    <property type="term" value="F:hydrolase activity"/>
    <property type="evidence" value="ECO:0007669"/>
    <property type="project" value="UniProtKB-KW"/>
</dbReference>
<proteinExistence type="inferred from homology"/>
<dbReference type="RefSeq" id="WP_121838379.1">
    <property type="nucleotide sequence ID" value="NZ_ML014766.1"/>
</dbReference>
<dbReference type="HAMAP" id="MF_01042">
    <property type="entry name" value="SmrB"/>
    <property type="match status" value="1"/>
</dbReference>
<evidence type="ECO:0000256" key="5">
    <source>
        <dbReference type="ARBA" id="ARBA00022884"/>
    </source>
</evidence>
<keyword evidence="1 6" id="KW-0540">Nuclease</keyword>